<feature type="domain" description="Tetrapyrrole biosynthesis uroporphyrinogen III synthase" evidence="1">
    <location>
        <begin position="33"/>
        <end position="199"/>
    </location>
</feature>
<dbReference type="AlphaFoldDB" id="A0A420DSC7"/>
<dbReference type="SUPFAM" id="SSF69618">
    <property type="entry name" value="HemD-like"/>
    <property type="match status" value="1"/>
</dbReference>
<evidence type="ECO:0000313" key="3">
    <source>
        <dbReference type="Proteomes" id="UP000284407"/>
    </source>
</evidence>
<dbReference type="Gene3D" id="3.40.50.10090">
    <property type="match status" value="1"/>
</dbReference>
<evidence type="ECO:0000313" key="2">
    <source>
        <dbReference type="EMBL" id="RKE97063.1"/>
    </source>
</evidence>
<dbReference type="EMBL" id="RAQK01000001">
    <property type="protein sequence ID" value="RKE97063.1"/>
    <property type="molecule type" value="Genomic_DNA"/>
</dbReference>
<name>A0A420DSC7_9RHOB</name>
<dbReference type="Proteomes" id="UP000284407">
    <property type="component" value="Unassembled WGS sequence"/>
</dbReference>
<comment type="caution">
    <text evidence="2">The sequence shown here is derived from an EMBL/GenBank/DDBJ whole genome shotgun (WGS) entry which is preliminary data.</text>
</comment>
<organism evidence="2 3">
    <name type="scientific">Sulfitobacter guttiformis</name>
    <dbReference type="NCBI Taxonomy" id="74349"/>
    <lineage>
        <taxon>Bacteria</taxon>
        <taxon>Pseudomonadati</taxon>
        <taxon>Pseudomonadota</taxon>
        <taxon>Alphaproteobacteria</taxon>
        <taxon>Rhodobacterales</taxon>
        <taxon>Roseobacteraceae</taxon>
        <taxon>Sulfitobacter</taxon>
    </lineage>
</organism>
<dbReference type="RefSeq" id="WP_025063988.1">
    <property type="nucleotide sequence ID" value="NZ_RAQK01000001.1"/>
</dbReference>
<dbReference type="GO" id="GO:0033014">
    <property type="term" value="P:tetrapyrrole biosynthetic process"/>
    <property type="evidence" value="ECO:0007669"/>
    <property type="project" value="InterPro"/>
</dbReference>
<dbReference type="GO" id="GO:0004852">
    <property type="term" value="F:uroporphyrinogen-III synthase activity"/>
    <property type="evidence" value="ECO:0007669"/>
    <property type="project" value="InterPro"/>
</dbReference>
<accession>A0A420DSC7</accession>
<gene>
    <name evidence="2" type="ORF">C8N30_1645</name>
</gene>
<keyword evidence="3" id="KW-1185">Reference proteome</keyword>
<reference evidence="2 3" key="1">
    <citation type="submission" date="2018-09" db="EMBL/GenBank/DDBJ databases">
        <title>Genomic Encyclopedia of Archaeal and Bacterial Type Strains, Phase II (KMG-II): from individual species to whole genera.</title>
        <authorList>
            <person name="Goeker M."/>
        </authorList>
    </citation>
    <scope>NUCLEOTIDE SEQUENCE [LARGE SCALE GENOMIC DNA]</scope>
    <source>
        <strain evidence="2 3">DSM 11458</strain>
    </source>
</reference>
<proteinExistence type="predicted"/>
<protein>
    <submittedName>
        <fullName evidence="2">Uroporphyrinogen-III synthase</fullName>
    </submittedName>
</protein>
<dbReference type="InterPro" id="IPR003754">
    <property type="entry name" value="4pyrrol_synth_uPrphyn_synth"/>
</dbReference>
<dbReference type="CDD" id="cd06578">
    <property type="entry name" value="HemD"/>
    <property type="match status" value="1"/>
</dbReference>
<sequence>MAVPTLLLTRPSGGSHGFAAALDPSALARVRLLVAPLMEITGTLAALAPHDVQAAIFTSANGVDYAPDGRGRPAFCVGTVTTAEAKRRGWDAQLSGKNAHELIARLREMRPVMPLVHLGGAHTIGDIAETLTAEGITTRHIAIYQQTLLPLDPEAMEALKAPCIVPVFSLRSAAQLSSQAQGLLEHAHIIALSDSVACPFHNEKTAQCLILQSPQAIYMRKAVENLCWNLSLP</sequence>
<dbReference type="InterPro" id="IPR036108">
    <property type="entry name" value="4pyrrol_syn_uPrphyn_synt_sf"/>
</dbReference>
<dbReference type="STRING" id="1443111.Z949_3665"/>
<evidence type="ECO:0000259" key="1">
    <source>
        <dbReference type="Pfam" id="PF02602"/>
    </source>
</evidence>
<dbReference type="Pfam" id="PF02602">
    <property type="entry name" value="HEM4"/>
    <property type="match status" value="1"/>
</dbReference>